<accession>A0A9W6ZPI0</accession>
<dbReference type="PANTHER" id="PTHR15337">
    <property type="entry name" value="ANTERIOR GRADIENT PROTEIN-RELATED"/>
    <property type="match status" value="1"/>
</dbReference>
<evidence type="ECO:0000313" key="4">
    <source>
        <dbReference type="Proteomes" id="UP001165085"/>
    </source>
</evidence>
<dbReference type="AlphaFoldDB" id="A0A9W6ZPI0"/>
<evidence type="ECO:0000256" key="1">
    <source>
        <dbReference type="ARBA" id="ARBA00022729"/>
    </source>
</evidence>
<dbReference type="OrthoDB" id="262308at2759"/>
<dbReference type="EMBL" id="BRXY01000042">
    <property type="protein sequence ID" value="GMH56826.1"/>
    <property type="molecule type" value="Genomic_DNA"/>
</dbReference>
<evidence type="ECO:0000313" key="3">
    <source>
        <dbReference type="EMBL" id="GMH56826.1"/>
    </source>
</evidence>
<dbReference type="PANTHER" id="PTHR15337:SF11">
    <property type="entry name" value="THIOREDOXIN DOMAIN-CONTAINING PROTEIN"/>
    <property type="match status" value="1"/>
</dbReference>
<dbReference type="InterPro" id="IPR036249">
    <property type="entry name" value="Thioredoxin-like_sf"/>
</dbReference>
<gene>
    <name evidence="3" type="ORF">TrST_g14070</name>
</gene>
<sequence length="170" mass="18357">MRYLGATNRMNSLLILLLVVITTCNVYVLSAPAEDFDYEFSKVQTMAEVRAEIKETGKPGVVFVTQPWCGACKGLKGSVNADAEIKSLFENWVVVHAAGDELSAEWHADGEKDGYIPRVYFLTPDGDFAKVEAPNPQYAYFFPSAGAVKEGMRKVQDILGVGGGGGGGEL</sequence>
<dbReference type="PROSITE" id="PS00194">
    <property type="entry name" value="THIOREDOXIN_1"/>
    <property type="match status" value="1"/>
</dbReference>
<reference evidence="4" key="1">
    <citation type="journal article" date="2023" name="Commun. Biol.">
        <title>Genome analysis of Parmales, the sister group of diatoms, reveals the evolutionary specialization of diatoms from phago-mixotrophs to photoautotrophs.</title>
        <authorList>
            <person name="Ban H."/>
            <person name="Sato S."/>
            <person name="Yoshikawa S."/>
            <person name="Yamada K."/>
            <person name="Nakamura Y."/>
            <person name="Ichinomiya M."/>
            <person name="Sato N."/>
            <person name="Blanc-Mathieu R."/>
            <person name="Endo H."/>
            <person name="Kuwata A."/>
            <person name="Ogata H."/>
        </authorList>
    </citation>
    <scope>NUCLEOTIDE SEQUENCE [LARGE SCALE GENOMIC DNA]</scope>
    <source>
        <strain evidence="4">NIES 3701</strain>
    </source>
</reference>
<dbReference type="SUPFAM" id="SSF52833">
    <property type="entry name" value="Thioredoxin-like"/>
    <property type="match status" value="1"/>
</dbReference>
<dbReference type="Proteomes" id="UP001165085">
    <property type="component" value="Unassembled WGS sequence"/>
</dbReference>
<comment type="caution">
    <text evidence="3">The sequence shown here is derived from an EMBL/GenBank/DDBJ whole genome shotgun (WGS) entry which is preliminary data.</text>
</comment>
<feature type="chain" id="PRO_5040933172" description="Thioredoxin domain-containing protein" evidence="2">
    <location>
        <begin position="31"/>
        <end position="170"/>
    </location>
</feature>
<keyword evidence="4" id="KW-1185">Reference proteome</keyword>
<protein>
    <recommendedName>
        <fullName evidence="5">Thioredoxin domain-containing protein</fullName>
    </recommendedName>
</protein>
<dbReference type="InterPro" id="IPR051099">
    <property type="entry name" value="AGR/TXD"/>
</dbReference>
<organism evidence="3 4">
    <name type="scientific">Triparma strigata</name>
    <dbReference type="NCBI Taxonomy" id="1606541"/>
    <lineage>
        <taxon>Eukaryota</taxon>
        <taxon>Sar</taxon>
        <taxon>Stramenopiles</taxon>
        <taxon>Ochrophyta</taxon>
        <taxon>Bolidophyceae</taxon>
        <taxon>Parmales</taxon>
        <taxon>Triparmaceae</taxon>
        <taxon>Triparma</taxon>
    </lineage>
</organism>
<evidence type="ECO:0000256" key="2">
    <source>
        <dbReference type="SAM" id="SignalP"/>
    </source>
</evidence>
<proteinExistence type="predicted"/>
<feature type="signal peptide" evidence="2">
    <location>
        <begin position="1"/>
        <end position="30"/>
    </location>
</feature>
<name>A0A9W6ZPI0_9STRA</name>
<dbReference type="Pfam" id="PF13899">
    <property type="entry name" value="Thioredoxin_7"/>
    <property type="match status" value="1"/>
</dbReference>
<evidence type="ECO:0008006" key="5">
    <source>
        <dbReference type="Google" id="ProtNLM"/>
    </source>
</evidence>
<keyword evidence="1 2" id="KW-0732">Signal</keyword>
<dbReference type="InterPro" id="IPR017937">
    <property type="entry name" value="Thioredoxin_CS"/>
</dbReference>
<dbReference type="Gene3D" id="3.40.30.10">
    <property type="entry name" value="Glutaredoxin"/>
    <property type="match status" value="1"/>
</dbReference>